<feature type="compositionally biased region" description="Basic and acidic residues" evidence="1">
    <location>
        <begin position="77"/>
        <end position="87"/>
    </location>
</feature>
<accession>A0A2G9WZU2</accession>
<evidence type="ECO:0000313" key="3">
    <source>
        <dbReference type="Proteomes" id="UP000231070"/>
    </source>
</evidence>
<dbReference type="EMBL" id="NQVN01000002">
    <property type="protein sequence ID" value="PIP00242.1"/>
    <property type="molecule type" value="Genomic_DNA"/>
</dbReference>
<comment type="caution">
    <text evidence="2">The sequence shown here is derived from an EMBL/GenBank/DDBJ whole genome shotgun (WGS) entry which is preliminary data.</text>
</comment>
<keyword evidence="3" id="KW-1185">Reference proteome</keyword>
<proteinExistence type="predicted"/>
<dbReference type="AlphaFoldDB" id="A0A2G9WZU2"/>
<evidence type="ECO:0000256" key="1">
    <source>
        <dbReference type="SAM" id="MobiDB-lite"/>
    </source>
</evidence>
<dbReference type="Proteomes" id="UP000231070">
    <property type="component" value="Unassembled WGS sequence"/>
</dbReference>
<protein>
    <submittedName>
        <fullName evidence="2">Uncharacterized protein</fullName>
    </submittedName>
</protein>
<gene>
    <name evidence="2" type="ORF">CJ014_05780</name>
</gene>
<sequence>MTARKTPASTGDDRLGIYLAHFADHLEDHLEDLTQHRVRETESAELTRLLDEASASIEASRQAIGHVLAHLGVETGAGHDHDHGHDHGSHHHHHGDGTHARD</sequence>
<dbReference type="RefSeq" id="WP_100079579.1">
    <property type="nucleotide sequence ID" value="NZ_NQVN01000002.1"/>
</dbReference>
<feature type="region of interest" description="Disordered" evidence="1">
    <location>
        <begin position="74"/>
        <end position="102"/>
    </location>
</feature>
<evidence type="ECO:0000313" key="2">
    <source>
        <dbReference type="EMBL" id="PIP00242.1"/>
    </source>
</evidence>
<name>A0A2G9WZU2_9HYPH</name>
<organism evidence="2 3">
    <name type="scientific">Pleomorphomonas carboxyditropha</name>
    <dbReference type="NCBI Taxonomy" id="2023338"/>
    <lineage>
        <taxon>Bacteria</taxon>
        <taxon>Pseudomonadati</taxon>
        <taxon>Pseudomonadota</taxon>
        <taxon>Alphaproteobacteria</taxon>
        <taxon>Hyphomicrobiales</taxon>
        <taxon>Pleomorphomonadaceae</taxon>
        <taxon>Pleomorphomonas</taxon>
    </lineage>
</organism>
<reference evidence="2 3" key="1">
    <citation type="submission" date="2017-08" db="EMBL/GenBank/DDBJ databases">
        <title>Pleomorphomonas carboxidotrophicus sp. nov., a new mesophilic hydrogenogenic carboxidotroph.</title>
        <authorList>
            <person name="Esquivel-Elizondo S."/>
            <person name="Krajmalnik-Brown R."/>
            <person name="Maldonado J."/>
        </authorList>
    </citation>
    <scope>NUCLEOTIDE SEQUENCE [LARGE SCALE GENOMIC DNA]</scope>
    <source>
        <strain evidence="2 3">SVCO-16</strain>
    </source>
</reference>